<dbReference type="AlphaFoldDB" id="A0A1H8QBV8"/>
<sequence>MNRLRFMLIRGYSHSIWMDIRQLLEQLLIADLSGRIPVVHWGSNSFYNGKIYTNAFDMYFEPVSNYAIEDLMKPGYSFFPSVWQYDNLLMSDPGQVSLTERSIGEMLESDADVVVCDTYANKMSALSLVGEDHPLYGMDTMHAYRFLMRKYLKLKPDLTNKIMKFFYSNSLHEGPILAVHVRENFSINAFEKNSINERYHGKVYKMKRQPEQNTNDTLKLHQIYRIHKVNKLETSNKVYHKEIQYMVGKFNIKKIFLLTDCTEILDEYRERYGSMLVYTDALRHSSNDVEDPYLETHMHRRQNGIDAILDAYIAAKCSFFIGNGYSNMSKAVTYLNDWADTNIKLMYWVPENSSLANYAVTNTIVYPDNKLVGKFKQIAYSTHRTWKRLKDR</sequence>
<reference evidence="1 4" key="2">
    <citation type="submission" date="2021-06" db="EMBL/GenBank/DDBJ databases">
        <title>Whole genome sequence of Paenibacillus sophorae DSM23020 for comparative genomics.</title>
        <authorList>
            <person name="Kim M.-J."/>
            <person name="Lee G."/>
            <person name="Shin J.-H."/>
        </authorList>
    </citation>
    <scope>NUCLEOTIDE SEQUENCE [LARGE SCALE GENOMIC DNA]</scope>
    <source>
        <strain evidence="1 4">DSM 23020</strain>
    </source>
</reference>
<dbReference type="PANTHER" id="PTHR13132:SF29">
    <property type="entry name" value="ALPHA-(1,6)-FUCOSYLTRANSFERASE"/>
    <property type="match status" value="1"/>
</dbReference>
<evidence type="ECO:0000313" key="1">
    <source>
        <dbReference type="EMBL" id="QWU15191.1"/>
    </source>
</evidence>
<protein>
    <submittedName>
        <fullName evidence="2">GDP-fucose protein O-fucosyltransferase</fullName>
    </submittedName>
    <submittedName>
        <fullName evidence="1">O-fucosyltransferase family protein</fullName>
    </submittedName>
</protein>
<name>A0A1H8QBV8_9BACL</name>
<evidence type="ECO:0000313" key="3">
    <source>
        <dbReference type="Proteomes" id="UP000198809"/>
    </source>
</evidence>
<keyword evidence="4" id="KW-1185">Reference proteome</keyword>
<dbReference type="PANTHER" id="PTHR13132">
    <property type="entry name" value="ALPHA- 1,6 -FUCOSYLTRANSFERASE"/>
    <property type="match status" value="1"/>
</dbReference>
<dbReference type="OrthoDB" id="1737455at2"/>
<dbReference type="EMBL" id="FODH01000008">
    <property type="protein sequence ID" value="SEO51498.1"/>
    <property type="molecule type" value="Genomic_DNA"/>
</dbReference>
<dbReference type="CDD" id="cd11296">
    <property type="entry name" value="O-FucT_like"/>
    <property type="match status" value="1"/>
</dbReference>
<proteinExistence type="predicted"/>
<dbReference type="Proteomes" id="UP000198809">
    <property type="component" value="Unassembled WGS sequence"/>
</dbReference>
<gene>
    <name evidence="1" type="ORF">KP014_25435</name>
    <name evidence="2" type="ORF">SAMN04487895_108154</name>
</gene>
<evidence type="ECO:0000313" key="4">
    <source>
        <dbReference type="Proteomes" id="UP000683429"/>
    </source>
</evidence>
<accession>A0A1H8QBV8</accession>
<organism evidence="2 3">
    <name type="scientific">Paenibacillus sophorae</name>
    <dbReference type="NCBI Taxonomy" id="1333845"/>
    <lineage>
        <taxon>Bacteria</taxon>
        <taxon>Bacillati</taxon>
        <taxon>Bacillota</taxon>
        <taxon>Bacilli</taxon>
        <taxon>Bacillales</taxon>
        <taxon>Paenibacillaceae</taxon>
        <taxon>Paenibacillus</taxon>
    </lineage>
</organism>
<dbReference type="Proteomes" id="UP000683429">
    <property type="component" value="Chromosome"/>
</dbReference>
<dbReference type="Gene3D" id="3.40.50.11350">
    <property type="match status" value="1"/>
</dbReference>
<dbReference type="STRING" id="1333845.SAMN04487895_108154"/>
<reference evidence="2 3" key="1">
    <citation type="submission" date="2016-10" db="EMBL/GenBank/DDBJ databases">
        <authorList>
            <person name="de Groot N.N."/>
        </authorList>
    </citation>
    <scope>NUCLEOTIDE SEQUENCE [LARGE SCALE GENOMIC DNA]</scope>
    <source>
        <strain evidence="2 3">CGMCC 1.10238</strain>
    </source>
</reference>
<dbReference type="RefSeq" id="WP_051499535.1">
    <property type="nucleotide sequence ID" value="NZ_CP076607.1"/>
</dbReference>
<keyword evidence="2" id="KW-0808">Transferase</keyword>
<dbReference type="GO" id="GO:0006487">
    <property type="term" value="P:protein N-linked glycosylation"/>
    <property type="evidence" value="ECO:0007669"/>
    <property type="project" value="TreeGrafter"/>
</dbReference>
<dbReference type="GO" id="GO:0046921">
    <property type="term" value="F:alpha-(1-&gt;6)-fucosyltransferase activity"/>
    <property type="evidence" value="ECO:0007669"/>
    <property type="project" value="TreeGrafter"/>
</dbReference>
<keyword evidence="2" id="KW-0328">Glycosyltransferase</keyword>
<evidence type="ECO:0000313" key="2">
    <source>
        <dbReference type="EMBL" id="SEO51498.1"/>
    </source>
</evidence>
<dbReference type="EMBL" id="CP076607">
    <property type="protein sequence ID" value="QWU15191.1"/>
    <property type="molecule type" value="Genomic_DNA"/>
</dbReference>